<evidence type="ECO:0000313" key="3">
    <source>
        <dbReference type="EMBL" id="KAL1504851.1"/>
    </source>
</evidence>
<dbReference type="Proteomes" id="UP001515480">
    <property type="component" value="Unassembled WGS sequence"/>
</dbReference>
<keyword evidence="2" id="KW-0732">Signal</keyword>
<organism evidence="3 4">
    <name type="scientific">Prymnesium parvum</name>
    <name type="common">Toxic golden alga</name>
    <dbReference type="NCBI Taxonomy" id="97485"/>
    <lineage>
        <taxon>Eukaryota</taxon>
        <taxon>Haptista</taxon>
        <taxon>Haptophyta</taxon>
        <taxon>Prymnesiophyceae</taxon>
        <taxon>Prymnesiales</taxon>
        <taxon>Prymnesiaceae</taxon>
        <taxon>Prymnesium</taxon>
    </lineage>
</organism>
<proteinExistence type="predicted"/>
<evidence type="ECO:0000256" key="1">
    <source>
        <dbReference type="SAM" id="MobiDB-lite"/>
    </source>
</evidence>
<name>A0AB34ITR7_PRYPA</name>
<keyword evidence="4" id="KW-1185">Reference proteome</keyword>
<gene>
    <name evidence="3" type="ORF">AB1Y20_008622</name>
</gene>
<dbReference type="AlphaFoldDB" id="A0AB34ITR7"/>
<feature type="chain" id="PRO_5044268831" evidence="2">
    <location>
        <begin position="25"/>
        <end position="393"/>
    </location>
</feature>
<protein>
    <submittedName>
        <fullName evidence="3">Uncharacterized protein</fullName>
    </submittedName>
</protein>
<feature type="region of interest" description="Disordered" evidence="1">
    <location>
        <begin position="256"/>
        <end position="343"/>
    </location>
</feature>
<dbReference type="EMBL" id="JBGBPQ010000019">
    <property type="protein sequence ID" value="KAL1504851.1"/>
    <property type="molecule type" value="Genomic_DNA"/>
</dbReference>
<comment type="caution">
    <text evidence="3">The sequence shown here is derived from an EMBL/GenBank/DDBJ whole genome shotgun (WGS) entry which is preliminary data.</text>
</comment>
<evidence type="ECO:0000256" key="2">
    <source>
        <dbReference type="SAM" id="SignalP"/>
    </source>
</evidence>
<evidence type="ECO:0000313" key="4">
    <source>
        <dbReference type="Proteomes" id="UP001515480"/>
    </source>
</evidence>
<accession>A0AB34ITR7</accession>
<sequence>MLLTQPSPLRRPAVPLALLMVAICLTLRNHDPAHMFAQGVHETCFPRSSCFGSCSEESRGQYTQVETGFCHATCCPFQPPPNTCYYSSKCGVGCGPGYLSVAAHGFCEDLCCVPGSSFWLNDCSMDCPAGYRSVAQQGCRTLCESLTAVAPSHPGAQDGFVRGIDASGSEVYRYEHENQVYIIPASDYYTWRSQHTDVSRAALDLLLLGTAFHVMSYPHSVYYNPVHPVVFHTPTQPYYASPAYQQHAMGVSQVGHGPSLASGGAPLAQGTPVAHATPTTHGTPVAQGTPVAHATPTMHGTPMAQGTPVAHATPTTHGTPVAQGTPVAHATPTMHGTPVAQGTPVAHATPIAHAAPIAQATPIAQAMPIAHTTPVAQSLVPHSRHSHHGSWHG</sequence>
<reference evidence="3 4" key="1">
    <citation type="journal article" date="2024" name="Science">
        <title>Giant polyketide synthase enzymes in the biosynthesis of giant marine polyether toxins.</title>
        <authorList>
            <person name="Fallon T.R."/>
            <person name="Shende V.V."/>
            <person name="Wierzbicki I.H."/>
            <person name="Pendleton A.L."/>
            <person name="Watervoot N.F."/>
            <person name="Auber R.P."/>
            <person name="Gonzalez D.J."/>
            <person name="Wisecaver J.H."/>
            <person name="Moore B.S."/>
        </authorList>
    </citation>
    <scope>NUCLEOTIDE SEQUENCE [LARGE SCALE GENOMIC DNA]</scope>
    <source>
        <strain evidence="3 4">12B1</strain>
    </source>
</reference>
<feature type="signal peptide" evidence="2">
    <location>
        <begin position="1"/>
        <end position="24"/>
    </location>
</feature>